<dbReference type="Proteomes" id="UP001254813">
    <property type="component" value="Unassembled WGS sequence"/>
</dbReference>
<evidence type="ECO:0008006" key="3">
    <source>
        <dbReference type="Google" id="ProtNLM"/>
    </source>
</evidence>
<reference evidence="1 2" key="1">
    <citation type="submission" date="2022-06" db="EMBL/GenBank/DDBJ databases">
        <title>Halogeometricum sp. a new haloarchaeum isolate from saline soil.</title>
        <authorList>
            <person name="Strakova D."/>
            <person name="Galisteo C."/>
            <person name="Sanchez-Porro C."/>
            <person name="Ventosa A."/>
        </authorList>
    </citation>
    <scope>NUCLEOTIDE SEQUENCE [LARGE SCALE GENOMIC DNA]</scope>
    <source>
        <strain evidence="2">S3BR25-2</strain>
    </source>
</reference>
<dbReference type="RefSeq" id="WP_310927479.1">
    <property type="nucleotide sequence ID" value="NZ_JAMQOQ010000001.1"/>
</dbReference>
<proteinExistence type="predicted"/>
<organism evidence="1 2">
    <name type="scientific">Halogeometricum luteum</name>
    <dbReference type="NCBI Taxonomy" id="2950537"/>
    <lineage>
        <taxon>Archaea</taxon>
        <taxon>Methanobacteriati</taxon>
        <taxon>Methanobacteriota</taxon>
        <taxon>Stenosarchaea group</taxon>
        <taxon>Halobacteria</taxon>
        <taxon>Halobacteriales</taxon>
        <taxon>Haloferacaceae</taxon>
        <taxon>Halogeometricum</taxon>
    </lineage>
</organism>
<dbReference type="EMBL" id="JAMQOQ010000001">
    <property type="protein sequence ID" value="MDS0293670.1"/>
    <property type="molecule type" value="Genomic_DNA"/>
</dbReference>
<accession>A0ABU2FYQ9</accession>
<keyword evidence="2" id="KW-1185">Reference proteome</keyword>
<gene>
    <name evidence="1" type="ORF">NDI79_05715</name>
</gene>
<evidence type="ECO:0000313" key="2">
    <source>
        <dbReference type="Proteomes" id="UP001254813"/>
    </source>
</evidence>
<name>A0ABU2FYQ9_9EURY</name>
<sequence>MTAKQVYPDRFGEWPGFEEQRVLPEIPEAERLFDRGRVAEIINGNA</sequence>
<protein>
    <recommendedName>
        <fullName evidence="3">Iron complex transport system substrate-binding protein</fullName>
    </recommendedName>
</protein>
<comment type="caution">
    <text evidence="1">The sequence shown here is derived from an EMBL/GenBank/DDBJ whole genome shotgun (WGS) entry which is preliminary data.</text>
</comment>
<evidence type="ECO:0000313" key="1">
    <source>
        <dbReference type="EMBL" id="MDS0293670.1"/>
    </source>
</evidence>